<accession>A0ABV0A5A9</accession>
<keyword evidence="2" id="KW-1185">Reference proteome</keyword>
<name>A0ABV0A5A9_9HYPH</name>
<dbReference type="Proteomes" id="UP001407347">
    <property type="component" value="Unassembled WGS sequence"/>
</dbReference>
<sequence length="124" mass="14174">MSDIYEEPLEELKDALVNGEAVETAITEIAKEHSVPAEGLRRRAERAFGDLADYGRKRAVQHEWLAEQEHTAQNRMKLAELARLYGKNSQKYKDEHLDQWLKTSIGGPAHLEKYKKAWDEPGGD</sequence>
<evidence type="ECO:0000313" key="2">
    <source>
        <dbReference type="Proteomes" id="UP001407347"/>
    </source>
</evidence>
<evidence type="ECO:0000313" key="1">
    <source>
        <dbReference type="EMBL" id="MEN3239029.1"/>
    </source>
</evidence>
<reference evidence="1 2" key="1">
    <citation type="journal article" date="2023" name="PLoS ONE">
        <title>Complete genome assembly of Hawai'i environmental nontuberculous mycobacteria reveals unexpected co-isolation with methylobacteria.</title>
        <authorList>
            <person name="Hendrix J."/>
            <person name="Epperson L.E."/>
            <person name="Tong E.I."/>
            <person name="Chan Y.L."/>
            <person name="Hasan N.A."/>
            <person name="Dawrs S.N."/>
            <person name="Norton G.J."/>
            <person name="Virdi R."/>
            <person name="Crooks J.L."/>
            <person name="Chan E.D."/>
            <person name="Honda J.R."/>
            <person name="Strong M."/>
        </authorList>
    </citation>
    <scope>NUCLEOTIDE SEQUENCE [LARGE SCALE GENOMIC DNA]</scope>
    <source>
        <strain evidence="1 2">NJH_HI04-1</strain>
    </source>
</reference>
<dbReference type="RefSeq" id="WP_346013974.1">
    <property type="nucleotide sequence ID" value="NZ_JAQYXP010000013.1"/>
</dbReference>
<protein>
    <submittedName>
        <fullName evidence="1">Uncharacterized protein</fullName>
    </submittedName>
</protein>
<gene>
    <name evidence="1" type="ORF">PUR29_36950</name>
</gene>
<organism evidence="1 2">
    <name type="scientific">Methylobacterium ajmalii</name>
    <dbReference type="NCBI Taxonomy" id="2738439"/>
    <lineage>
        <taxon>Bacteria</taxon>
        <taxon>Pseudomonadati</taxon>
        <taxon>Pseudomonadota</taxon>
        <taxon>Alphaproteobacteria</taxon>
        <taxon>Hyphomicrobiales</taxon>
        <taxon>Methylobacteriaceae</taxon>
        <taxon>Methylobacterium</taxon>
    </lineage>
</organism>
<dbReference type="EMBL" id="JAQYXP010000013">
    <property type="protein sequence ID" value="MEN3239029.1"/>
    <property type="molecule type" value="Genomic_DNA"/>
</dbReference>
<comment type="caution">
    <text evidence="1">The sequence shown here is derived from an EMBL/GenBank/DDBJ whole genome shotgun (WGS) entry which is preliminary data.</text>
</comment>
<proteinExistence type="predicted"/>